<dbReference type="InterPro" id="IPR011009">
    <property type="entry name" value="Kinase-like_dom_sf"/>
</dbReference>
<dbReference type="SUPFAM" id="SSF56112">
    <property type="entry name" value="Protein kinase-like (PK-like)"/>
    <property type="match status" value="1"/>
</dbReference>
<dbReference type="OrthoDB" id="3250441at2759"/>
<dbReference type="Proteomes" id="UP000054248">
    <property type="component" value="Unassembled WGS sequence"/>
</dbReference>
<reference evidence="2" key="2">
    <citation type="submission" date="2015-01" db="EMBL/GenBank/DDBJ databases">
        <title>Evolutionary Origins and Diversification of the Mycorrhizal Mutualists.</title>
        <authorList>
            <consortium name="DOE Joint Genome Institute"/>
            <consortium name="Mycorrhizal Genomics Consortium"/>
            <person name="Kohler A."/>
            <person name="Kuo A."/>
            <person name="Nagy L.G."/>
            <person name="Floudas D."/>
            <person name="Copeland A."/>
            <person name="Barry K.W."/>
            <person name="Cichocki N."/>
            <person name="Veneault-Fourrey C."/>
            <person name="LaButti K."/>
            <person name="Lindquist E.A."/>
            <person name="Lipzen A."/>
            <person name="Lundell T."/>
            <person name="Morin E."/>
            <person name="Murat C."/>
            <person name="Riley R."/>
            <person name="Ohm R."/>
            <person name="Sun H."/>
            <person name="Tunlid A."/>
            <person name="Henrissat B."/>
            <person name="Grigoriev I.V."/>
            <person name="Hibbett D.S."/>
            <person name="Martin F."/>
        </authorList>
    </citation>
    <scope>NUCLEOTIDE SEQUENCE [LARGE SCALE GENOMIC DNA]</scope>
    <source>
        <strain evidence="2">MUT 4182</strain>
    </source>
</reference>
<accession>A0A0C3KW51</accession>
<dbReference type="STRING" id="1051891.A0A0C3KW51"/>
<evidence type="ECO:0000313" key="2">
    <source>
        <dbReference type="Proteomes" id="UP000054248"/>
    </source>
</evidence>
<evidence type="ECO:0008006" key="3">
    <source>
        <dbReference type="Google" id="ProtNLM"/>
    </source>
</evidence>
<name>A0A0C3KW51_9AGAM</name>
<protein>
    <recommendedName>
        <fullName evidence="3">Protein kinase domain-containing protein</fullName>
    </recommendedName>
</protein>
<keyword evidence="2" id="KW-1185">Reference proteome</keyword>
<dbReference type="HOGENOM" id="CLU_013871_0_2_1"/>
<gene>
    <name evidence="1" type="ORF">M407DRAFT_75345</name>
</gene>
<reference evidence="1 2" key="1">
    <citation type="submission" date="2014-04" db="EMBL/GenBank/DDBJ databases">
        <authorList>
            <consortium name="DOE Joint Genome Institute"/>
            <person name="Kuo A."/>
            <person name="Girlanda M."/>
            <person name="Perotto S."/>
            <person name="Kohler A."/>
            <person name="Nagy L.G."/>
            <person name="Floudas D."/>
            <person name="Copeland A."/>
            <person name="Barry K.W."/>
            <person name="Cichocki N."/>
            <person name="Veneault-Fourrey C."/>
            <person name="LaButti K."/>
            <person name="Lindquist E.A."/>
            <person name="Lipzen A."/>
            <person name="Lundell T."/>
            <person name="Morin E."/>
            <person name="Murat C."/>
            <person name="Sun H."/>
            <person name="Tunlid A."/>
            <person name="Henrissat B."/>
            <person name="Grigoriev I.V."/>
            <person name="Hibbett D.S."/>
            <person name="Martin F."/>
            <person name="Nordberg H.P."/>
            <person name="Cantor M.N."/>
            <person name="Hua S.X."/>
        </authorList>
    </citation>
    <scope>NUCLEOTIDE SEQUENCE [LARGE SCALE GENOMIC DNA]</scope>
    <source>
        <strain evidence="1 2">MUT 4182</strain>
    </source>
</reference>
<sequence>MFFADAKQPCDEEGACVLVRFTARYGREAHALLAANDLAPQLLHYEELEKGWAVVVMNFVEGLNLDKAKQWVVPSQTLKDVEEALRVLHETKLVFGDLRRPNIVLCKRDAPGGGTEQGGKLVDFDWAGKHDEQRYPLSLSPDNEWAEGMKGGGIMKKEHDIAMFNLL</sequence>
<evidence type="ECO:0000313" key="1">
    <source>
        <dbReference type="EMBL" id="KIO25688.1"/>
    </source>
</evidence>
<dbReference type="AlphaFoldDB" id="A0A0C3KW51"/>
<proteinExistence type="predicted"/>
<dbReference type="EMBL" id="KN823037">
    <property type="protein sequence ID" value="KIO25688.1"/>
    <property type="molecule type" value="Genomic_DNA"/>
</dbReference>
<organism evidence="1 2">
    <name type="scientific">Tulasnella calospora MUT 4182</name>
    <dbReference type="NCBI Taxonomy" id="1051891"/>
    <lineage>
        <taxon>Eukaryota</taxon>
        <taxon>Fungi</taxon>
        <taxon>Dikarya</taxon>
        <taxon>Basidiomycota</taxon>
        <taxon>Agaricomycotina</taxon>
        <taxon>Agaricomycetes</taxon>
        <taxon>Cantharellales</taxon>
        <taxon>Tulasnellaceae</taxon>
        <taxon>Tulasnella</taxon>
    </lineage>
</organism>